<dbReference type="PATRIC" id="fig|1204738.3.peg.1301"/>
<feature type="domain" description="Helicase C-terminal" evidence="2">
    <location>
        <begin position="266"/>
        <end position="441"/>
    </location>
</feature>
<dbReference type="Proteomes" id="UP000011651">
    <property type="component" value="Unassembled WGS sequence"/>
</dbReference>
<organism evidence="3 4">
    <name type="scientific">Vreelandella titanicae BH1</name>
    <dbReference type="NCBI Taxonomy" id="1204738"/>
    <lineage>
        <taxon>Bacteria</taxon>
        <taxon>Pseudomonadati</taxon>
        <taxon>Pseudomonadota</taxon>
        <taxon>Gammaproteobacteria</taxon>
        <taxon>Oceanospirillales</taxon>
        <taxon>Halomonadaceae</taxon>
        <taxon>Vreelandella</taxon>
    </lineage>
</organism>
<evidence type="ECO:0000313" key="3">
    <source>
        <dbReference type="EMBL" id="ELY22292.1"/>
    </source>
</evidence>
<dbReference type="AlphaFoldDB" id="L9UC49"/>
<protein>
    <submittedName>
        <fullName evidence="3">UvrABC complex, subunit B</fullName>
    </submittedName>
</protein>
<dbReference type="SMART" id="SM00490">
    <property type="entry name" value="HELICc"/>
    <property type="match status" value="1"/>
</dbReference>
<dbReference type="GO" id="GO:0005524">
    <property type="term" value="F:ATP binding"/>
    <property type="evidence" value="ECO:0007669"/>
    <property type="project" value="InterPro"/>
</dbReference>
<dbReference type="SMART" id="SM00487">
    <property type="entry name" value="DEXDc"/>
    <property type="match status" value="1"/>
</dbReference>
<dbReference type="PANTHER" id="PTHR47396">
    <property type="entry name" value="TYPE I RESTRICTION ENZYME ECOKI R PROTEIN"/>
    <property type="match status" value="1"/>
</dbReference>
<dbReference type="PROSITE" id="PS51192">
    <property type="entry name" value="HELICASE_ATP_BIND_1"/>
    <property type="match status" value="1"/>
</dbReference>
<dbReference type="GO" id="GO:0005829">
    <property type="term" value="C:cytosol"/>
    <property type="evidence" value="ECO:0007669"/>
    <property type="project" value="TreeGrafter"/>
</dbReference>
<gene>
    <name evidence="3" type="ORF">HALTITAN_0868</name>
</gene>
<dbReference type="PROSITE" id="PS51194">
    <property type="entry name" value="HELICASE_CTER"/>
    <property type="match status" value="1"/>
</dbReference>
<dbReference type="EMBL" id="AOPO01000002">
    <property type="protein sequence ID" value="ELY22292.1"/>
    <property type="molecule type" value="Genomic_DNA"/>
</dbReference>
<dbReference type="InterPro" id="IPR050742">
    <property type="entry name" value="Helicase_Restrict-Modif_Enz"/>
</dbReference>
<dbReference type="PANTHER" id="PTHR47396:SF1">
    <property type="entry name" value="ATP-DEPENDENT HELICASE IRC3-RELATED"/>
    <property type="match status" value="1"/>
</dbReference>
<dbReference type="Gene3D" id="3.40.50.300">
    <property type="entry name" value="P-loop containing nucleotide triphosphate hydrolases"/>
    <property type="match status" value="2"/>
</dbReference>
<dbReference type="SUPFAM" id="SSF52540">
    <property type="entry name" value="P-loop containing nucleoside triphosphate hydrolases"/>
    <property type="match status" value="1"/>
</dbReference>
<name>L9UC49_9GAMM</name>
<evidence type="ECO:0000313" key="4">
    <source>
        <dbReference type="Proteomes" id="UP000011651"/>
    </source>
</evidence>
<proteinExistence type="predicted"/>
<comment type="caution">
    <text evidence="3">The sequence shown here is derived from an EMBL/GenBank/DDBJ whole genome shotgun (WGS) entry which is preliminary data.</text>
</comment>
<evidence type="ECO:0000259" key="1">
    <source>
        <dbReference type="PROSITE" id="PS51192"/>
    </source>
</evidence>
<feature type="domain" description="Helicase ATP-binding" evidence="1">
    <location>
        <begin position="34"/>
        <end position="204"/>
    </location>
</feature>
<dbReference type="InterPro" id="IPR014001">
    <property type="entry name" value="Helicase_ATP-bd"/>
</dbReference>
<dbReference type="InterPro" id="IPR006935">
    <property type="entry name" value="Helicase/UvrB_N"/>
</dbReference>
<dbReference type="GO" id="GO:0016787">
    <property type="term" value="F:hydrolase activity"/>
    <property type="evidence" value="ECO:0007669"/>
    <property type="project" value="InterPro"/>
</dbReference>
<dbReference type="Pfam" id="PF04851">
    <property type="entry name" value="ResIII"/>
    <property type="match status" value="1"/>
</dbReference>
<dbReference type="InterPro" id="IPR027417">
    <property type="entry name" value="P-loop_NTPase"/>
</dbReference>
<dbReference type="GO" id="GO:0003677">
    <property type="term" value="F:DNA binding"/>
    <property type="evidence" value="ECO:0007669"/>
    <property type="project" value="InterPro"/>
</dbReference>
<dbReference type="InterPro" id="IPR001650">
    <property type="entry name" value="Helicase_C-like"/>
</dbReference>
<dbReference type="Pfam" id="PF00271">
    <property type="entry name" value="Helicase_C"/>
    <property type="match status" value="1"/>
</dbReference>
<evidence type="ECO:0000259" key="2">
    <source>
        <dbReference type="PROSITE" id="PS51194"/>
    </source>
</evidence>
<accession>L9UC49</accession>
<sequence length="621" mass="70359">MVCMGYFFDTPVNIETNNKLRTPQIEAYLKIRDYFAKSPSGEALVVLPTGTGKSGLVSIAPFGTSKGRVLIIAPGLVTKQSIQKTQEALYDNFWINHDVLFDSNHIPIVSEFTPSISLEHLEQSNFVYSNIQKLGSSRSTGLLNRVPPDFFDMVIVDEAHHAPASTWREVLDYFKTAKKLHVTGTPYRGDGQEIPGDRIHETPLSEAMRSKYIKWLRKDTLNSEDLFFTTPELPGKKLTKEEVLKYKEKEWVEKSIALSARCSKEIVDHSLLKLKELKATSPSVPHKILAVGCSISHAEELLAMYEECGVNAVLIHSKMEPEDIAENFRLIDSHQCHVVVSVNMLMEGYDHKYLSILAIFRPYKSQNAFAQVVGRVLRAIPEDEITAHEIDNNALVIYHEETGLDDLWISFQKEVTRSKKTRIVDYTDLSESFEKRETYLADITSSDSYVSGQESYLEDLDFNKLFAEKRDQIQKNIDTKVEELRKSGSFNEDDINEIAARFREKEKQRASADIDEALIRKRPDQARKALRQLLKQKAAEEATNILSDAGLDEKGTELYAKFARLIPYAKPNSTNDAVLAIYFNAKLANKFGPVANRDNNLLLASLDDVAVVAEEIRRMLK</sequence>
<reference evidence="3 4" key="1">
    <citation type="journal article" date="2013" name="Genome Announc.">
        <title>Draft Genome of the Marine Gammaproteobacterium Halomonas titanicae.</title>
        <authorList>
            <person name="Sanchez-Porro C."/>
            <person name="de la Haba R.R."/>
            <person name="Cruz-Hernandez N."/>
            <person name="Gonzalez J.M."/>
            <person name="Reyes-Guirao C."/>
            <person name="Navarro-Sampedro L."/>
            <person name="Carballo M."/>
            <person name="Ventosa A."/>
        </authorList>
    </citation>
    <scope>NUCLEOTIDE SEQUENCE [LARGE SCALE GENOMIC DNA]</scope>
    <source>
        <strain evidence="3 4">BH1</strain>
    </source>
</reference>